<sequence>MQRYKLGAEWLESCLTEKDLGVLVDSRLNISQQCAQVAKKANSILACIRNSVDSSELSLCCCLSELSVVWFGMTLKQETPVQKLPLKAFRCITALVDNGRATDVIYLDLYKTFDTVPPDMLVSKLARYGFDGWTTQWIRSWLDGHTQSCGQWLGVQVASSN</sequence>
<reference evidence="2" key="2">
    <citation type="submission" date="2017-12" db="EMBL/GenBank/DDBJ databases">
        <title>Genome sequence of the Bar-tailed Godwit (Limosa lapponica baueri).</title>
        <authorList>
            <person name="Lima N.C.B."/>
            <person name="Parody-Merino A.M."/>
            <person name="Battley P.F."/>
            <person name="Fidler A.E."/>
            <person name="Prosdocimi F."/>
        </authorList>
    </citation>
    <scope>NUCLEOTIDE SEQUENCE [LARGE SCALE GENOMIC DNA]</scope>
</reference>
<dbReference type="Proteomes" id="UP000233556">
    <property type="component" value="Unassembled WGS sequence"/>
</dbReference>
<dbReference type="AlphaFoldDB" id="A0A2I0UI44"/>
<gene>
    <name evidence="1" type="ORF">llap_3994</name>
</gene>
<dbReference type="EMBL" id="KZ505747">
    <property type="protein sequence ID" value="PKU45698.1"/>
    <property type="molecule type" value="Genomic_DNA"/>
</dbReference>
<evidence type="ECO:0008006" key="3">
    <source>
        <dbReference type="Google" id="ProtNLM"/>
    </source>
</evidence>
<name>A0A2I0UI44_LIMLA</name>
<dbReference type="OrthoDB" id="416454at2759"/>
<reference evidence="2" key="1">
    <citation type="submission" date="2017-11" db="EMBL/GenBank/DDBJ databases">
        <authorList>
            <person name="Lima N.C."/>
            <person name="Parody-Merino A.M."/>
            <person name="Battley P.F."/>
            <person name="Fidler A.E."/>
            <person name="Prosdocimi F."/>
        </authorList>
    </citation>
    <scope>NUCLEOTIDE SEQUENCE [LARGE SCALE GENOMIC DNA]</scope>
</reference>
<evidence type="ECO:0000313" key="1">
    <source>
        <dbReference type="EMBL" id="PKU45698.1"/>
    </source>
</evidence>
<accession>A0A2I0UI44</accession>
<organism evidence="1 2">
    <name type="scientific">Limosa lapponica baueri</name>
    <dbReference type="NCBI Taxonomy" id="1758121"/>
    <lineage>
        <taxon>Eukaryota</taxon>
        <taxon>Metazoa</taxon>
        <taxon>Chordata</taxon>
        <taxon>Craniata</taxon>
        <taxon>Vertebrata</taxon>
        <taxon>Euteleostomi</taxon>
        <taxon>Archelosauria</taxon>
        <taxon>Archosauria</taxon>
        <taxon>Dinosauria</taxon>
        <taxon>Saurischia</taxon>
        <taxon>Theropoda</taxon>
        <taxon>Coelurosauria</taxon>
        <taxon>Aves</taxon>
        <taxon>Neognathae</taxon>
        <taxon>Neoaves</taxon>
        <taxon>Charadriiformes</taxon>
        <taxon>Scolopacidae</taxon>
        <taxon>Limosa</taxon>
    </lineage>
</organism>
<evidence type="ECO:0000313" key="2">
    <source>
        <dbReference type="Proteomes" id="UP000233556"/>
    </source>
</evidence>
<protein>
    <recommendedName>
        <fullName evidence="3">Rna-directed dna polymerase from mobile element jockey-like</fullName>
    </recommendedName>
</protein>
<keyword evidence="2" id="KW-1185">Reference proteome</keyword>
<proteinExistence type="predicted"/>
<dbReference type="PANTHER" id="PTHR33332">
    <property type="entry name" value="REVERSE TRANSCRIPTASE DOMAIN-CONTAINING PROTEIN"/>
    <property type="match status" value="1"/>
</dbReference>